<keyword evidence="2" id="KW-1185">Reference proteome</keyword>
<name>A0ABS9Z8B1_9HYPH</name>
<reference evidence="1" key="1">
    <citation type="journal article" date="2022" name="ISME J.">
        <title>Identification of active gaseous-alkane degraders at natural gas seeps.</title>
        <authorList>
            <person name="Farhan Ul Haque M."/>
            <person name="Hernandez M."/>
            <person name="Crombie A.T."/>
            <person name="Murrell J.C."/>
        </authorList>
    </citation>
    <scope>NUCLEOTIDE SEQUENCE</scope>
    <source>
        <strain evidence="1">PC2</strain>
    </source>
</reference>
<dbReference type="InterPro" id="IPR009057">
    <property type="entry name" value="Homeodomain-like_sf"/>
</dbReference>
<organism evidence="1 2">
    <name type="scientific">Candidatus Rhodoblastus alkanivorans</name>
    <dbReference type="NCBI Taxonomy" id="2954117"/>
    <lineage>
        <taxon>Bacteria</taxon>
        <taxon>Pseudomonadati</taxon>
        <taxon>Pseudomonadota</taxon>
        <taxon>Alphaproteobacteria</taxon>
        <taxon>Hyphomicrobiales</taxon>
        <taxon>Rhodoblastaceae</taxon>
        <taxon>Rhodoblastus</taxon>
    </lineage>
</organism>
<accession>A0ABS9Z8B1</accession>
<dbReference type="EMBL" id="JAIVFP010000001">
    <property type="protein sequence ID" value="MCI4683909.1"/>
    <property type="molecule type" value="Genomic_DNA"/>
</dbReference>
<evidence type="ECO:0000313" key="1">
    <source>
        <dbReference type="EMBL" id="MCI4683909.1"/>
    </source>
</evidence>
<sequence length="84" mass="9411">MILATGEGCGTAEIIRRSGLSKPVVWRWQERFMWEGVHGLLRDKTRPPGKPPMATEVVKRIVDMTLGEPPGETTHWTGRAMAKI</sequence>
<protein>
    <submittedName>
        <fullName evidence="1">Uncharacterized protein</fullName>
    </submittedName>
</protein>
<proteinExistence type="predicted"/>
<gene>
    <name evidence="1" type="ORF">K2U94_14245</name>
</gene>
<dbReference type="SUPFAM" id="SSF46689">
    <property type="entry name" value="Homeodomain-like"/>
    <property type="match status" value="1"/>
</dbReference>
<comment type="caution">
    <text evidence="1">The sequence shown here is derived from an EMBL/GenBank/DDBJ whole genome shotgun (WGS) entry which is preliminary data.</text>
</comment>
<dbReference type="RefSeq" id="WP_243068887.1">
    <property type="nucleotide sequence ID" value="NZ_JAIVFK010000085.1"/>
</dbReference>
<dbReference type="Proteomes" id="UP001139104">
    <property type="component" value="Unassembled WGS sequence"/>
</dbReference>
<evidence type="ECO:0000313" key="2">
    <source>
        <dbReference type="Proteomes" id="UP001139104"/>
    </source>
</evidence>